<protein>
    <submittedName>
        <fullName evidence="1">Uncharacterized protein</fullName>
    </submittedName>
</protein>
<comment type="caution">
    <text evidence="1">The sequence shown here is derived from an EMBL/GenBank/DDBJ whole genome shotgun (WGS) entry which is preliminary data.</text>
</comment>
<dbReference type="EMBL" id="CM023481">
    <property type="protein sequence ID" value="KAH6948119.1"/>
    <property type="molecule type" value="Genomic_DNA"/>
</dbReference>
<reference evidence="1" key="1">
    <citation type="submission" date="2020-05" db="EMBL/GenBank/DDBJ databases">
        <title>Large-scale comparative analyses of tick genomes elucidate their genetic diversity and vector capacities.</title>
        <authorList>
            <person name="Jia N."/>
            <person name="Wang J."/>
            <person name="Shi W."/>
            <person name="Du L."/>
            <person name="Sun Y."/>
            <person name="Zhan W."/>
            <person name="Jiang J."/>
            <person name="Wang Q."/>
            <person name="Zhang B."/>
            <person name="Ji P."/>
            <person name="Sakyi L.B."/>
            <person name="Cui X."/>
            <person name="Yuan T."/>
            <person name="Jiang B."/>
            <person name="Yang W."/>
            <person name="Lam T.T.-Y."/>
            <person name="Chang Q."/>
            <person name="Ding S."/>
            <person name="Wang X."/>
            <person name="Zhu J."/>
            <person name="Ruan X."/>
            <person name="Zhao L."/>
            <person name="Wei J."/>
            <person name="Que T."/>
            <person name="Du C."/>
            <person name="Cheng J."/>
            <person name="Dai P."/>
            <person name="Han X."/>
            <person name="Huang E."/>
            <person name="Gao Y."/>
            <person name="Liu J."/>
            <person name="Shao H."/>
            <person name="Ye R."/>
            <person name="Li L."/>
            <person name="Wei W."/>
            <person name="Wang X."/>
            <person name="Wang C."/>
            <person name="Yang T."/>
            <person name="Huo Q."/>
            <person name="Li W."/>
            <person name="Guo W."/>
            <person name="Chen H."/>
            <person name="Zhou L."/>
            <person name="Ni X."/>
            <person name="Tian J."/>
            <person name="Zhou Y."/>
            <person name="Sheng Y."/>
            <person name="Liu T."/>
            <person name="Pan Y."/>
            <person name="Xia L."/>
            <person name="Li J."/>
            <person name="Zhao F."/>
            <person name="Cao W."/>
        </authorList>
    </citation>
    <scope>NUCLEOTIDE SEQUENCE</scope>
    <source>
        <strain evidence="1">Hyas-2018</strain>
    </source>
</reference>
<accession>A0ACB7TPN4</accession>
<evidence type="ECO:0000313" key="1">
    <source>
        <dbReference type="EMBL" id="KAH6948119.1"/>
    </source>
</evidence>
<keyword evidence="2" id="KW-1185">Reference proteome</keyword>
<gene>
    <name evidence="1" type="ORF">HPB50_023057</name>
</gene>
<sequence>MNGRAAVVTSKMYATASYKEARTARIASAPSTQNLWRPIKATVEEATPPRRSLHLSSGRTWVLQRFDGVDGLHNLGTSDGSTPPFQALQHPAAKAHLCRRRRCRSCVGMTYAGAPSTEDKQVAGRKVSGTGRP</sequence>
<dbReference type="Proteomes" id="UP000821845">
    <property type="component" value="Chromosome 1"/>
</dbReference>
<organism evidence="1 2">
    <name type="scientific">Hyalomma asiaticum</name>
    <name type="common">Tick</name>
    <dbReference type="NCBI Taxonomy" id="266040"/>
    <lineage>
        <taxon>Eukaryota</taxon>
        <taxon>Metazoa</taxon>
        <taxon>Ecdysozoa</taxon>
        <taxon>Arthropoda</taxon>
        <taxon>Chelicerata</taxon>
        <taxon>Arachnida</taxon>
        <taxon>Acari</taxon>
        <taxon>Parasitiformes</taxon>
        <taxon>Ixodida</taxon>
        <taxon>Ixodoidea</taxon>
        <taxon>Ixodidae</taxon>
        <taxon>Hyalomminae</taxon>
        <taxon>Hyalomma</taxon>
    </lineage>
</organism>
<proteinExistence type="predicted"/>
<evidence type="ECO:0000313" key="2">
    <source>
        <dbReference type="Proteomes" id="UP000821845"/>
    </source>
</evidence>
<name>A0ACB7TPN4_HYAAI</name>